<feature type="region of interest" description="Disordered" evidence="1">
    <location>
        <begin position="1"/>
        <end position="21"/>
    </location>
</feature>
<sequence>MAELADEEEMDDEFHADTEDKQMHKGPLCTIECISSSLRLAKYHIENKIYSYLFLITSTKEEDRKKKNNNNAEMERLNFIRLSRILSNHDQCIQWCKDHNLLATSLKCPQAGCSNELSWMRCASSRDGYEWRCLKKGCDGMASMRQNSPVRTHRASEIHGGESSQVCPKQEHPKDFSMATYKNICGVSTTEMIPLEALSNISPNFMKSRKTRYKAQASQRNKMADSGTASTASVSYKPGEYFRRYQLTKLVPDSEDNGEDVDSLLGTENSAENVENVQQLSKTKRKASTHEAKAPKKQKVNKKFTWSPRMIEDVLAYMKEYKSSCDFKGLDFEADLSSMYTQIRNSMARHYVDDFGPEKVMESEVELKDMDKDTYLTFAKKTNAEKLLIKSGYSRVKEKIKALRQDYRAAVSKGSRSGSSHVVQENYDLLAEIWGGSPATTSLSFGIDGDSILGLHENDNETDSPRSYDDSLSSADSPHSSATGDSYCTETPMSVPHSSIPKLVDNKRKHMEKKLSQYKGIKY</sequence>
<dbReference type="EMBL" id="LSMT01000167">
    <property type="protein sequence ID" value="PFX24760.1"/>
    <property type="molecule type" value="Genomic_DNA"/>
</dbReference>
<name>A0A2B4S7G8_STYPI</name>
<feature type="region of interest" description="Disordered" evidence="1">
    <location>
        <begin position="456"/>
        <end position="523"/>
    </location>
</feature>
<feature type="compositionally biased region" description="Acidic residues" evidence="1">
    <location>
        <begin position="1"/>
        <end position="12"/>
    </location>
</feature>
<evidence type="ECO:0000313" key="2">
    <source>
        <dbReference type="EMBL" id="PFX24760.1"/>
    </source>
</evidence>
<proteinExistence type="predicted"/>
<comment type="caution">
    <text evidence="2">The sequence shown here is derived from an EMBL/GenBank/DDBJ whole genome shotgun (WGS) entry which is preliminary data.</text>
</comment>
<dbReference type="AlphaFoldDB" id="A0A2B4S7G8"/>
<dbReference type="OrthoDB" id="5982327at2759"/>
<gene>
    <name evidence="2" type="ORF">AWC38_SpisGene10635</name>
</gene>
<reference evidence="3" key="1">
    <citation type="journal article" date="2017" name="bioRxiv">
        <title>Comparative analysis of the genomes of Stylophora pistillata and Acropora digitifera provides evidence for extensive differences between species of corals.</title>
        <authorList>
            <person name="Voolstra C.R."/>
            <person name="Li Y."/>
            <person name="Liew Y.J."/>
            <person name="Baumgarten S."/>
            <person name="Zoccola D."/>
            <person name="Flot J.-F."/>
            <person name="Tambutte S."/>
            <person name="Allemand D."/>
            <person name="Aranda M."/>
        </authorList>
    </citation>
    <scope>NUCLEOTIDE SEQUENCE [LARGE SCALE GENOMIC DNA]</scope>
</reference>
<dbReference type="Proteomes" id="UP000225706">
    <property type="component" value="Unassembled WGS sequence"/>
</dbReference>
<keyword evidence="3" id="KW-1185">Reference proteome</keyword>
<feature type="compositionally biased region" description="Low complexity" evidence="1">
    <location>
        <begin position="470"/>
        <end position="481"/>
    </location>
</feature>
<protein>
    <submittedName>
        <fullName evidence="2">Uncharacterized protein</fullName>
    </submittedName>
</protein>
<evidence type="ECO:0000256" key="1">
    <source>
        <dbReference type="SAM" id="MobiDB-lite"/>
    </source>
</evidence>
<accession>A0A2B4S7G8</accession>
<feature type="compositionally biased region" description="Polar residues" evidence="1">
    <location>
        <begin position="482"/>
        <end position="492"/>
    </location>
</feature>
<organism evidence="2 3">
    <name type="scientific">Stylophora pistillata</name>
    <name type="common">Smooth cauliflower coral</name>
    <dbReference type="NCBI Taxonomy" id="50429"/>
    <lineage>
        <taxon>Eukaryota</taxon>
        <taxon>Metazoa</taxon>
        <taxon>Cnidaria</taxon>
        <taxon>Anthozoa</taxon>
        <taxon>Hexacorallia</taxon>
        <taxon>Scleractinia</taxon>
        <taxon>Astrocoeniina</taxon>
        <taxon>Pocilloporidae</taxon>
        <taxon>Stylophora</taxon>
    </lineage>
</organism>
<feature type="compositionally biased region" description="Basic and acidic residues" evidence="1">
    <location>
        <begin position="456"/>
        <end position="469"/>
    </location>
</feature>
<feature type="region of interest" description="Disordered" evidence="1">
    <location>
        <begin position="274"/>
        <end position="299"/>
    </location>
</feature>
<evidence type="ECO:0000313" key="3">
    <source>
        <dbReference type="Proteomes" id="UP000225706"/>
    </source>
</evidence>